<keyword evidence="5" id="KW-0326">Glycosidase</keyword>
<dbReference type="Pfam" id="PF00728">
    <property type="entry name" value="Glyco_hydro_20"/>
    <property type="match status" value="1"/>
</dbReference>
<evidence type="ECO:0000256" key="3">
    <source>
        <dbReference type="ARBA" id="ARBA00012663"/>
    </source>
</evidence>
<dbReference type="Gene3D" id="3.90.182.10">
    <property type="entry name" value="Toxin - Anthrax Protective Antigen,domain 1"/>
    <property type="match status" value="1"/>
</dbReference>
<dbReference type="RefSeq" id="WP_346752666.1">
    <property type="nucleotide sequence ID" value="NZ_JAUJEA010000005.1"/>
</dbReference>
<evidence type="ECO:0000313" key="8">
    <source>
        <dbReference type="Proteomes" id="UP001172082"/>
    </source>
</evidence>
<name>A0ABT8KR38_9BACT</name>
<sequence>MIDKLNVMEIRRMIFGIAIALLALNGCDPEKERKEKPEVNIIPAPLELVQSEDYFEFDSNTAILFEENNVAAEKQAHFLLKTILKITDKEFKIGPHSGNRLPDNTIFLTGDGNKNDSEAYQLSVNNENIILKSGSSAGLFWATQTLRQLLPSTIERTGVLKAGESWVIPGLSIEDKPRFSWRGMHLDVSRHFFSKEYLKKFIDILALYKFNKFHLHLTDDQGWRLEIKQYPKLTEQGAWRSLNNHDAVCLQRAEENPDFELPREFFMESEGREFYGGFYTQEDMKEIIDFAADRHITIVPEIDMPGHMMAAINAYPELTCSEERGWGKTFSTPICPCKETTYEFAENVFDEIMDLFPSEYIHIGGDEVEKTSWENSIACQELMKKEGIEDIEELQSYFIKRMEKYFNEHGKKLIGWDEILDGGVSENATVMYWRGWVPEAPLNAAKAGNQVIMSPTSHCYFDYQPNDKSLEHVYSFNPIPETLTEAQQKFIIGVQANLWSEYIPTPERCEYMAMPRMIALSEVAWSEQKDWNDFSNRMHTQYTRLDELDVNYRLPDLRGFHENNVFVDSAVLTVSRPFDDLEVRYTIDGSLPDKNSSLYTEPQTIKSDAHFKIAAFRKNGKRGDIYNIKYEKQDYRDNLELNVESLNNGLMCRYFEGSYHSVNEIKESDFKTESTLPEFGFPEDHREENFATTYDCLIKIPETGIYSFYLASDDGSVLKIGDQVVVDNDGRHGRIEKSAQIALKKGYHPLKVLFFEAGGAQVLEISIAGENLKKQLIGSEMLFYH</sequence>
<comment type="catalytic activity">
    <reaction evidence="1">
        <text>Hydrolysis of terminal non-reducing N-acetyl-D-hexosamine residues in N-acetyl-beta-D-hexosaminides.</text>
        <dbReference type="EC" id="3.2.1.52"/>
    </reaction>
</comment>
<keyword evidence="4" id="KW-0378">Hydrolase</keyword>
<evidence type="ECO:0000256" key="4">
    <source>
        <dbReference type="ARBA" id="ARBA00022801"/>
    </source>
</evidence>
<dbReference type="InterPro" id="IPR059177">
    <property type="entry name" value="GH29D-like_dom"/>
</dbReference>
<protein>
    <recommendedName>
        <fullName evidence="3">beta-N-acetylhexosaminidase</fullName>
        <ecNumber evidence="3">3.2.1.52</ecNumber>
    </recommendedName>
</protein>
<comment type="caution">
    <text evidence="7">The sequence shown here is derived from an EMBL/GenBank/DDBJ whole genome shotgun (WGS) entry which is preliminary data.</text>
</comment>
<dbReference type="Pfam" id="PF13290">
    <property type="entry name" value="CHB_HEX_C_1"/>
    <property type="match status" value="1"/>
</dbReference>
<reference evidence="7" key="1">
    <citation type="submission" date="2023-06" db="EMBL/GenBank/DDBJ databases">
        <title>Genomic of Parafulvivirga corallium.</title>
        <authorList>
            <person name="Wang G."/>
        </authorList>
    </citation>
    <scope>NUCLEOTIDE SEQUENCE</scope>
    <source>
        <strain evidence="7">BMA10</strain>
    </source>
</reference>
<dbReference type="SMART" id="SM00758">
    <property type="entry name" value="PA14"/>
    <property type="match status" value="1"/>
</dbReference>
<dbReference type="SUPFAM" id="SSF55545">
    <property type="entry name" value="beta-N-acetylhexosaminidase-like domain"/>
    <property type="match status" value="1"/>
</dbReference>
<dbReference type="PANTHER" id="PTHR22600:SF57">
    <property type="entry name" value="BETA-N-ACETYLHEXOSAMINIDASE"/>
    <property type="match status" value="1"/>
</dbReference>
<evidence type="ECO:0000256" key="1">
    <source>
        <dbReference type="ARBA" id="ARBA00001231"/>
    </source>
</evidence>
<dbReference type="InterPro" id="IPR011658">
    <property type="entry name" value="PA14_dom"/>
</dbReference>
<dbReference type="InterPro" id="IPR037524">
    <property type="entry name" value="PA14/GLEYA"/>
</dbReference>
<evidence type="ECO:0000256" key="5">
    <source>
        <dbReference type="ARBA" id="ARBA00023295"/>
    </source>
</evidence>
<dbReference type="Pfam" id="PF07691">
    <property type="entry name" value="PA14"/>
    <property type="match status" value="1"/>
</dbReference>
<dbReference type="EMBL" id="JAUJEA010000005">
    <property type="protein sequence ID" value="MDN5202643.1"/>
    <property type="molecule type" value="Genomic_DNA"/>
</dbReference>
<dbReference type="Gene3D" id="3.30.379.10">
    <property type="entry name" value="Chitobiase/beta-hexosaminidase domain 2-like"/>
    <property type="match status" value="1"/>
</dbReference>
<dbReference type="SUPFAM" id="SSF56988">
    <property type="entry name" value="Anthrax protective antigen"/>
    <property type="match status" value="1"/>
</dbReference>
<dbReference type="PROSITE" id="PS51820">
    <property type="entry name" value="PA14"/>
    <property type="match status" value="1"/>
</dbReference>
<dbReference type="InterPro" id="IPR015883">
    <property type="entry name" value="Glyco_hydro_20_cat"/>
</dbReference>
<comment type="similarity">
    <text evidence="2">Belongs to the glycosyl hydrolase 20 family.</text>
</comment>
<feature type="domain" description="PA14" evidence="6">
    <location>
        <begin position="645"/>
        <end position="781"/>
    </location>
</feature>
<evidence type="ECO:0000313" key="7">
    <source>
        <dbReference type="EMBL" id="MDN5202643.1"/>
    </source>
</evidence>
<evidence type="ECO:0000259" key="6">
    <source>
        <dbReference type="PROSITE" id="PS51820"/>
    </source>
</evidence>
<dbReference type="Pfam" id="PF02838">
    <property type="entry name" value="Glyco_hydro_20b"/>
    <property type="match status" value="1"/>
</dbReference>
<gene>
    <name evidence="7" type="ORF">QQ008_14740</name>
</gene>
<evidence type="ECO:0000256" key="2">
    <source>
        <dbReference type="ARBA" id="ARBA00006285"/>
    </source>
</evidence>
<dbReference type="InterPro" id="IPR017853">
    <property type="entry name" value="GH"/>
</dbReference>
<proteinExistence type="inferred from homology"/>
<dbReference type="SUPFAM" id="SSF51445">
    <property type="entry name" value="(Trans)glycosidases"/>
    <property type="match status" value="1"/>
</dbReference>
<dbReference type="Proteomes" id="UP001172082">
    <property type="component" value="Unassembled WGS sequence"/>
</dbReference>
<dbReference type="InterPro" id="IPR029018">
    <property type="entry name" value="Hex-like_dom2"/>
</dbReference>
<dbReference type="PRINTS" id="PR00738">
    <property type="entry name" value="GLHYDRLASE20"/>
</dbReference>
<organism evidence="7 8">
    <name type="scientific">Splendidivirga corallicola</name>
    <dbReference type="NCBI Taxonomy" id="3051826"/>
    <lineage>
        <taxon>Bacteria</taxon>
        <taxon>Pseudomonadati</taxon>
        <taxon>Bacteroidota</taxon>
        <taxon>Cytophagia</taxon>
        <taxon>Cytophagales</taxon>
        <taxon>Splendidivirgaceae</taxon>
        <taxon>Splendidivirga</taxon>
    </lineage>
</organism>
<dbReference type="EC" id="3.2.1.52" evidence="3"/>
<dbReference type="InterPro" id="IPR025705">
    <property type="entry name" value="Beta_hexosaminidase_sua/sub"/>
</dbReference>
<accession>A0ABT8KR38</accession>
<dbReference type="CDD" id="cd06563">
    <property type="entry name" value="GH20_chitobiase-like"/>
    <property type="match status" value="1"/>
</dbReference>
<keyword evidence="8" id="KW-1185">Reference proteome</keyword>
<dbReference type="Gene3D" id="3.20.20.80">
    <property type="entry name" value="Glycosidases"/>
    <property type="match status" value="1"/>
</dbReference>
<dbReference type="PANTHER" id="PTHR22600">
    <property type="entry name" value="BETA-HEXOSAMINIDASE"/>
    <property type="match status" value="1"/>
</dbReference>
<dbReference type="InterPro" id="IPR015882">
    <property type="entry name" value="HEX_bac_N"/>
</dbReference>